<dbReference type="GO" id="GO:0015935">
    <property type="term" value="C:small ribosomal subunit"/>
    <property type="evidence" value="ECO:0007669"/>
    <property type="project" value="InterPro"/>
</dbReference>
<dbReference type="InterPro" id="IPR023591">
    <property type="entry name" value="Ribosomal_uS2_flav_dom_sf"/>
</dbReference>
<dbReference type="InterPro" id="IPR005706">
    <property type="entry name" value="Ribosomal_uS2_bac/mit/plastid"/>
</dbReference>
<dbReference type="AlphaFoldDB" id="A0A7C4UG76"/>
<gene>
    <name evidence="5 7" type="primary">rpsB</name>
    <name evidence="7" type="ORF">ENV67_04840</name>
</gene>
<dbReference type="EMBL" id="DTHG01000061">
    <property type="protein sequence ID" value="HGW91850.1"/>
    <property type="molecule type" value="Genomic_DNA"/>
</dbReference>
<dbReference type="InterPro" id="IPR018130">
    <property type="entry name" value="Ribosomal_uS2_CS"/>
</dbReference>
<reference evidence="7" key="1">
    <citation type="journal article" date="2020" name="mSystems">
        <title>Genome- and Community-Level Interaction Insights into Carbon Utilization and Element Cycling Functions of Hydrothermarchaeota in Hydrothermal Sediment.</title>
        <authorList>
            <person name="Zhou Z."/>
            <person name="Liu Y."/>
            <person name="Xu W."/>
            <person name="Pan J."/>
            <person name="Luo Z.H."/>
            <person name="Li M."/>
        </authorList>
    </citation>
    <scope>NUCLEOTIDE SEQUENCE [LARGE SCALE GENOMIC DNA]</scope>
    <source>
        <strain evidence="7">SpSt-780</strain>
    </source>
</reference>
<protein>
    <recommendedName>
        <fullName evidence="4 5">Small ribosomal subunit protein uS2</fullName>
    </recommendedName>
</protein>
<dbReference type="CDD" id="cd01425">
    <property type="entry name" value="RPS2"/>
    <property type="match status" value="1"/>
</dbReference>
<evidence type="ECO:0000256" key="2">
    <source>
        <dbReference type="ARBA" id="ARBA00022980"/>
    </source>
</evidence>
<sequence length="240" mass="27191">MGIVTVKDLLEARIHFGHKVAKWNPAMEPYIYGERRGIHIIDIRKTIALLNDAYYFAREQAAKGKKFLFVGTKKQAASIIEEEAKKVGAFYVNTRWLGGTLTNFSTIKESIRKFNELSEQIALAEIHKKSKKEIAKLKAKKEKKEKYFEGLKDMTELPDVLFVVDAKKEMNAIKEANIMNIPVIAVIDTNGDPSLVDYPIPANDDAIESIQLITRIITAAIDEGRKNPLIDEEIKEKEES</sequence>
<dbReference type="SUPFAM" id="SSF52313">
    <property type="entry name" value="Ribosomal protein S2"/>
    <property type="match status" value="1"/>
</dbReference>
<evidence type="ECO:0000256" key="6">
    <source>
        <dbReference type="RuleBase" id="RU003631"/>
    </source>
</evidence>
<dbReference type="HAMAP" id="MF_00291_B">
    <property type="entry name" value="Ribosomal_uS2_B"/>
    <property type="match status" value="1"/>
</dbReference>
<keyword evidence="3 5" id="KW-0687">Ribonucleoprotein</keyword>
<dbReference type="Pfam" id="PF00318">
    <property type="entry name" value="Ribosomal_S2"/>
    <property type="match status" value="1"/>
</dbReference>
<evidence type="ECO:0000313" key="7">
    <source>
        <dbReference type="EMBL" id="HGW91850.1"/>
    </source>
</evidence>
<dbReference type="NCBIfam" id="TIGR01011">
    <property type="entry name" value="rpsB_bact"/>
    <property type="match status" value="1"/>
</dbReference>
<organism evidence="7">
    <name type="scientific">candidate division WOR-3 bacterium</name>
    <dbReference type="NCBI Taxonomy" id="2052148"/>
    <lineage>
        <taxon>Bacteria</taxon>
        <taxon>Bacteria division WOR-3</taxon>
    </lineage>
</organism>
<dbReference type="GO" id="GO:0003735">
    <property type="term" value="F:structural constituent of ribosome"/>
    <property type="evidence" value="ECO:0007669"/>
    <property type="project" value="InterPro"/>
</dbReference>
<evidence type="ECO:0000256" key="3">
    <source>
        <dbReference type="ARBA" id="ARBA00023274"/>
    </source>
</evidence>
<comment type="caution">
    <text evidence="7">The sequence shown here is derived from an EMBL/GenBank/DDBJ whole genome shotgun (WGS) entry which is preliminary data.</text>
</comment>
<accession>A0A7C4UG76</accession>
<keyword evidence="2 5" id="KW-0689">Ribosomal protein</keyword>
<name>A0A7C4UG76_UNCW3</name>
<proteinExistence type="inferred from homology"/>
<dbReference type="PRINTS" id="PR00395">
    <property type="entry name" value="RIBOSOMALS2"/>
</dbReference>
<evidence type="ECO:0000256" key="4">
    <source>
        <dbReference type="ARBA" id="ARBA00035256"/>
    </source>
</evidence>
<comment type="similarity">
    <text evidence="1 5 6">Belongs to the universal ribosomal protein uS2 family.</text>
</comment>
<dbReference type="PROSITE" id="PS00963">
    <property type="entry name" value="RIBOSOMAL_S2_2"/>
    <property type="match status" value="1"/>
</dbReference>
<dbReference type="GO" id="GO:0006412">
    <property type="term" value="P:translation"/>
    <property type="evidence" value="ECO:0007669"/>
    <property type="project" value="UniProtKB-UniRule"/>
</dbReference>
<dbReference type="Gene3D" id="3.40.50.10490">
    <property type="entry name" value="Glucose-6-phosphate isomerase like protein, domain 1"/>
    <property type="match status" value="1"/>
</dbReference>
<evidence type="ECO:0000256" key="5">
    <source>
        <dbReference type="HAMAP-Rule" id="MF_00291"/>
    </source>
</evidence>
<dbReference type="PANTHER" id="PTHR12534">
    <property type="entry name" value="30S RIBOSOMAL PROTEIN S2 PROKARYOTIC AND ORGANELLAR"/>
    <property type="match status" value="1"/>
</dbReference>
<dbReference type="InterPro" id="IPR001865">
    <property type="entry name" value="Ribosomal_uS2"/>
</dbReference>
<evidence type="ECO:0000256" key="1">
    <source>
        <dbReference type="ARBA" id="ARBA00006242"/>
    </source>
</evidence>
<dbReference type="PANTHER" id="PTHR12534:SF0">
    <property type="entry name" value="SMALL RIBOSOMAL SUBUNIT PROTEIN US2M"/>
    <property type="match status" value="1"/>
</dbReference>
<dbReference type="Gene3D" id="1.10.287.610">
    <property type="entry name" value="Helix hairpin bin"/>
    <property type="match status" value="1"/>
</dbReference>